<feature type="domain" description="Shikimate dehydrogenase substrate binding N-terminal" evidence="3">
    <location>
        <begin position="12"/>
        <end position="103"/>
    </location>
</feature>
<dbReference type="Proteomes" id="UP000256727">
    <property type="component" value="Unassembled WGS sequence"/>
</dbReference>
<dbReference type="GO" id="GO:0009423">
    <property type="term" value="P:chorismate biosynthetic process"/>
    <property type="evidence" value="ECO:0007669"/>
    <property type="project" value="TreeGrafter"/>
</dbReference>
<dbReference type="NCBIfam" id="NF009201">
    <property type="entry name" value="PRK12549.1"/>
    <property type="match status" value="1"/>
</dbReference>
<dbReference type="CDD" id="cd01065">
    <property type="entry name" value="NAD_bind_Shikimate_DH"/>
    <property type="match status" value="1"/>
</dbReference>
<comment type="pathway">
    <text evidence="1">Metabolic intermediate biosynthesis; chorismate biosynthesis; chorismate from D-erythrose 4-phosphate and phosphoenolpyruvate: step 4/7.</text>
</comment>
<dbReference type="PANTHER" id="PTHR21089">
    <property type="entry name" value="SHIKIMATE DEHYDROGENASE"/>
    <property type="match status" value="1"/>
</dbReference>
<dbReference type="Gene3D" id="3.40.50.720">
    <property type="entry name" value="NAD(P)-binding Rossmann-like Domain"/>
    <property type="match status" value="1"/>
</dbReference>
<dbReference type="AlphaFoldDB" id="A0A3D9LFD5"/>
<gene>
    <name evidence="4" type="ORF">C8E99_2209</name>
</gene>
<dbReference type="SUPFAM" id="SSF51735">
    <property type="entry name" value="NAD(P)-binding Rossmann-fold domains"/>
    <property type="match status" value="1"/>
</dbReference>
<evidence type="ECO:0000256" key="1">
    <source>
        <dbReference type="ARBA" id="ARBA00004871"/>
    </source>
</evidence>
<dbReference type="GO" id="GO:0005829">
    <property type="term" value="C:cytosol"/>
    <property type="evidence" value="ECO:0007669"/>
    <property type="project" value="TreeGrafter"/>
</dbReference>
<evidence type="ECO:0000256" key="2">
    <source>
        <dbReference type="ARBA" id="ARBA00023141"/>
    </source>
</evidence>
<dbReference type="GO" id="GO:0050661">
    <property type="term" value="F:NADP binding"/>
    <property type="evidence" value="ECO:0007669"/>
    <property type="project" value="TreeGrafter"/>
</dbReference>
<dbReference type="Gene3D" id="3.40.50.10860">
    <property type="entry name" value="Leucine Dehydrogenase, chain A, domain 1"/>
    <property type="match status" value="1"/>
</dbReference>
<keyword evidence="2" id="KW-0028">Amino-acid biosynthesis</keyword>
<dbReference type="EMBL" id="QREH01000001">
    <property type="protein sequence ID" value="REE04374.1"/>
    <property type="molecule type" value="Genomic_DNA"/>
</dbReference>
<dbReference type="Pfam" id="PF08501">
    <property type="entry name" value="Shikimate_dh_N"/>
    <property type="match status" value="1"/>
</dbReference>
<dbReference type="OrthoDB" id="9776868at2"/>
<protein>
    <submittedName>
        <fullName evidence="4">Shikimate dehydrogenase</fullName>
    </submittedName>
</protein>
<dbReference type="InterPro" id="IPR022893">
    <property type="entry name" value="Shikimate_DH_fam"/>
</dbReference>
<organism evidence="4 5">
    <name type="scientific">Citricoccus muralis</name>
    <dbReference type="NCBI Taxonomy" id="169134"/>
    <lineage>
        <taxon>Bacteria</taxon>
        <taxon>Bacillati</taxon>
        <taxon>Actinomycetota</taxon>
        <taxon>Actinomycetes</taxon>
        <taxon>Micrococcales</taxon>
        <taxon>Micrococcaceae</taxon>
        <taxon>Citricoccus</taxon>
    </lineage>
</organism>
<dbReference type="GO" id="GO:0004764">
    <property type="term" value="F:shikimate 3-dehydrogenase (NADP+) activity"/>
    <property type="evidence" value="ECO:0007669"/>
    <property type="project" value="InterPro"/>
</dbReference>
<dbReference type="GO" id="GO:0019632">
    <property type="term" value="P:shikimate metabolic process"/>
    <property type="evidence" value="ECO:0007669"/>
    <property type="project" value="TreeGrafter"/>
</dbReference>
<dbReference type="SUPFAM" id="SSF53223">
    <property type="entry name" value="Aminoacid dehydrogenase-like, N-terminal domain"/>
    <property type="match status" value="1"/>
</dbReference>
<keyword evidence="5" id="KW-1185">Reference proteome</keyword>
<dbReference type="InterPro" id="IPR013708">
    <property type="entry name" value="Shikimate_DH-bd_N"/>
</dbReference>
<keyword evidence="2" id="KW-0057">Aromatic amino acid biosynthesis</keyword>
<dbReference type="InterPro" id="IPR036291">
    <property type="entry name" value="NAD(P)-bd_dom_sf"/>
</dbReference>
<proteinExistence type="predicted"/>
<evidence type="ECO:0000313" key="5">
    <source>
        <dbReference type="Proteomes" id="UP000256727"/>
    </source>
</evidence>
<dbReference type="RefSeq" id="WP_115932321.1">
    <property type="nucleotide sequence ID" value="NZ_QREH01000001.1"/>
</dbReference>
<dbReference type="InterPro" id="IPR046346">
    <property type="entry name" value="Aminoacid_DH-like_N_sf"/>
</dbReference>
<name>A0A3D9LFD5_9MICC</name>
<comment type="caution">
    <text evidence="4">The sequence shown here is derived from an EMBL/GenBank/DDBJ whole genome shotgun (WGS) entry which is preliminary data.</text>
</comment>
<accession>A0A3D9LFD5</accession>
<evidence type="ECO:0000259" key="3">
    <source>
        <dbReference type="Pfam" id="PF08501"/>
    </source>
</evidence>
<evidence type="ECO:0000313" key="4">
    <source>
        <dbReference type="EMBL" id="REE04374.1"/>
    </source>
</evidence>
<reference evidence="4 5" key="1">
    <citation type="submission" date="2018-07" db="EMBL/GenBank/DDBJ databases">
        <title>Sequencing the genomes of 1000 actinobacteria strains.</title>
        <authorList>
            <person name="Klenk H.-P."/>
        </authorList>
    </citation>
    <scope>NUCLEOTIDE SEQUENCE [LARGE SCALE GENOMIC DNA]</scope>
    <source>
        <strain evidence="4 5">DSM 14442</strain>
    </source>
</reference>
<sequence length="295" mass="31339">MSTVGESYLVGLIGDGITTSLTPPMHEKEGREHGLLYLYRPVDVAALGFEGQAAHDEAPQLMEYGRRLGFNAFNVTHPFKQTIMEHLDEVDEDARNLGAVNTVVFEDGRSVGHNTDYSGYITGLKNTLADPDLGSVVQLGAGGAGSAVAYALLRAGAGQLTLIDLDLERATARAADLQEQFPDQRVTARPHAELQDALATATGFAHCTPVGMHTHPGIPVDAAWLRPELWVSDVVYLPVETELVVAARAAGCQVVDGGTMAVGQALDAFGLMTGLSADPERVRAHFLELVAAKQG</sequence>
<dbReference type="PANTHER" id="PTHR21089:SF1">
    <property type="entry name" value="BIFUNCTIONAL 3-DEHYDROQUINATE DEHYDRATASE_SHIKIMATE DEHYDROGENASE, CHLOROPLASTIC"/>
    <property type="match status" value="1"/>
</dbReference>
<dbReference type="GO" id="GO:0009073">
    <property type="term" value="P:aromatic amino acid family biosynthetic process"/>
    <property type="evidence" value="ECO:0007669"/>
    <property type="project" value="UniProtKB-KW"/>
</dbReference>